<sequence length="384" mass="43216">MSRCGLPRSWSLLIQVLFVDPSKHRSQWPPHIKPTPTDLHAGLAIVVGLVTLVVFLVLWRSQRSPPKLQPAVLSEATVLRIHDMASRQPYQMPPDGGGDPGTFTALPFAENPRKQSLFLFWLCLLLVAGAAAYFFSTFWMDTVSAYVTEKYSTLSWIVTVILSAVLANISGQFLKFVFFLTPAIRSTIQCIHWIVVMLAIKPALTAHASYLRVDRSTALVSGAVSAVGGYHLISSRAARNYTVILKALFQGPLNLLDLYLSFRSAQEFPTTHFQIWTKRAVKHILQFTLGGLTWRTVSRSKLFVLFGPTLVICAYIIYKYNQVVIPPRSRLQVALDPIYRRLYQQQILSQRQDIALGEINRILRNIDRQFTNANLGKEPPIPPS</sequence>
<keyword evidence="1" id="KW-0472">Membrane</keyword>
<evidence type="ECO:0000313" key="3">
    <source>
        <dbReference type="Proteomes" id="UP001215598"/>
    </source>
</evidence>
<keyword evidence="1" id="KW-1133">Transmembrane helix</keyword>
<feature type="transmembrane region" description="Helical" evidence="1">
    <location>
        <begin position="117"/>
        <end position="136"/>
    </location>
</feature>
<protein>
    <recommendedName>
        <fullName evidence="4">Transmembrane protein</fullName>
    </recommendedName>
</protein>
<feature type="transmembrane region" description="Helical" evidence="1">
    <location>
        <begin position="39"/>
        <end position="59"/>
    </location>
</feature>
<name>A0AAD7NFU9_9AGAR</name>
<dbReference type="Proteomes" id="UP001215598">
    <property type="component" value="Unassembled WGS sequence"/>
</dbReference>
<gene>
    <name evidence="2" type="ORF">B0H16DRAFT_1532389</name>
</gene>
<proteinExistence type="predicted"/>
<accession>A0AAD7NFU9</accession>
<feature type="transmembrane region" description="Helical" evidence="1">
    <location>
        <begin position="302"/>
        <end position="320"/>
    </location>
</feature>
<keyword evidence="3" id="KW-1185">Reference proteome</keyword>
<dbReference type="EMBL" id="JARKIB010000037">
    <property type="protein sequence ID" value="KAJ7760467.1"/>
    <property type="molecule type" value="Genomic_DNA"/>
</dbReference>
<evidence type="ECO:0000313" key="2">
    <source>
        <dbReference type="EMBL" id="KAJ7760467.1"/>
    </source>
</evidence>
<organism evidence="2 3">
    <name type="scientific">Mycena metata</name>
    <dbReference type="NCBI Taxonomy" id="1033252"/>
    <lineage>
        <taxon>Eukaryota</taxon>
        <taxon>Fungi</taxon>
        <taxon>Dikarya</taxon>
        <taxon>Basidiomycota</taxon>
        <taxon>Agaricomycotina</taxon>
        <taxon>Agaricomycetes</taxon>
        <taxon>Agaricomycetidae</taxon>
        <taxon>Agaricales</taxon>
        <taxon>Marasmiineae</taxon>
        <taxon>Mycenaceae</taxon>
        <taxon>Mycena</taxon>
    </lineage>
</organism>
<evidence type="ECO:0000256" key="1">
    <source>
        <dbReference type="SAM" id="Phobius"/>
    </source>
</evidence>
<reference evidence="2" key="1">
    <citation type="submission" date="2023-03" db="EMBL/GenBank/DDBJ databases">
        <title>Massive genome expansion in bonnet fungi (Mycena s.s.) driven by repeated elements and novel gene families across ecological guilds.</title>
        <authorList>
            <consortium name="Lawrence Berkeley National Laboratory"/>
            <person name="Harder C.B."/>
            <person name="Miyauchi S."/>
            <person name="Viragh M."/>
            <person name="Kuo A."/>
            <person name="Thoen E."/>
            <person name="Andreopoulos B."/>
            <person name="Lu D."/>
            <person name="Skrede I."/>
            <person name="Drula E."/>
            <person name="Henrissat B."/>
            <person name="Morin E."/>
            <person name="Kohler A."/>
            <person name="Barry K."/>
            <person name="LaButti K."/>
            <person name="Morin E."/>
            <person name="Salamov A."/>
            <person name="Lipzen A."/>
            <person name="Mereny Z."/>
            <person name="Hegedus B."/>
            <person name="Baldrian P."/>
            <person name="Stursova M."/>
            <person name="Weitz H."/>
            <person name="Taylor A."/>
            <person name="Grigoriev I.V."/>
            <person name="Nagy L.G."/>
            <person name="Martin F."/>
            <person name="Kauserud H."/>
        </authorList>
    </citation>
    <scope>NUCLEOTIDE SEQUENCE</scope>
    <source>
        <strain evidence="2">CBHHK182m</strain>
    </source>
</reference>
<feature type="transmembrane region" description="Helical" evidence="1">
    <location>
        <begin position="216"/>
        <end position="233"/>
    </location>
</feature>
<comment type="caution">
    <text evidence="2">The sequence shown here is derived from an EMBL/GenBank/DDBJ whole genome shotgun (WGS) entry which is preliminary data.</text>
</comment>
<dbReference type="AlphaFoldDB" id="A0AAD7NFU9"/>
<feature type="transmembrane region" description="Helical" evidence="1">
    <location>
        <begin position="156"/>
        <end position="178"/>
    </location>
</feature>
<evidence type="ECO:0008006" key="4">
    <source>
        <dbReference type="Google" id="ProtNLM"/>
    </source>
</evidence>
<keyword evidence="1" id="KW-0812">Transmembrane</keyword>